<proteinExistence type="predicted"/>
<comment type="caution">
    <text evidence="2">The sequence shown here is derived from an EMBL/GenBank/DDBJ whole genome shotgun (WGS) entry which is preliminary data.</text>
</comment>
<evidence type="ECO:0000256" key="1">
    <source>
        <dbReference type="SAM" id="Phobius"/>
    </source>
</evidence>
<keyword evidence="1" id="KW-0812">Transmembrane</keyword>
<dbReference type="AlphaFoldDB" id="A0A9N9GPN0"/>
<organism evidence="2 3">
    <name type="scientific">Dentiscutata erythropus</name>
    <dbReference type="NCBI Taxonomy" id="1348616"/>
    <lineage>
        <taxon>Eukaryota</taxon>
        <taxon>Fungi</taxon>
        <taxon>Fungi incertae sedis</taxon>
        <taxon>Mucoromycota</taxon>
        <taxon>Glomeromycotina</taxon>
        <taxon>Glomeromycetes</taxon>
        <taxon>Diversisporales</taxon>
        <taxon>Gigasporaceae</taxon>
        <taxon>Dentiscutata</taxon>
    </lineage>
</organism>
<protein>
    <submittedName>
        <fullName evidence="2">13078_t:CDS:1</fullName>
    </submittedName>
</protein>
<dbReference type="EMBL" id="CAJVPY010004496">
    <property type="protein sequence ID" value="CAG8620876.1"/>
    <property type="molecule type" value="Genomic_DNA"/>
</dbReference>
<evidence type="ECO:0000313" key="3">
    <source>
        <dbReference type="Proteomes" id="UP000789405"/>
    </source>
</evidence>
<dbReference type="Proteomes" id="UP000789405">
    <property type="component" value="Unassembled WGS sequence"/>
</dbReference>
<gene>
    <name evidence="2" type="ORF">DERYTH_LOCUS8627</name>
</gene>
<dbReference type="OrthoDB" id="2437849at2759"/>
<sequence length="195" mass="22403">IIYRNTICIIAATILNFIAGIFGILQNNDTNASLSEIQQLCTKLSSSYLYSSFTGIQVPHLAMIFVFTVFMAALTYFFYKKFGLIEYANFSDNNLHRKPFYAVSEESKNGIFSFMVFWILLAIDLFYLLVAHGSSAAAIGWAFWILFTFKNFGKGLPTYVNHLSLQEYETSLFLQKAKVIDAENHRDMRTWRSEE</sequence>
<feature type="non-terminal residue" evidence="2">
    <location>
        <position position="195"/>
    </location>
</feature>
<accession>A0A9N9GPN0</accession>
<keyword evidence="1" id="KW-0472">Membrane</keyword>
<reference evidence="2" key="1">
    <citation type="submission" date="2021-06" db="EMBL/GenBank/DDBJ databases">
        <authorList>
            <person name="Kallberg Y."/>
            <person name="Tangrot J."/>
            <person name="Rosling A."/>
        </authorList>
    </citation>
    <scope>NUCLEOTIDE SEQUENCE</scope>
    <source>
        <strain evidence="2">MA453B</strain>
    </source>
</reference>
<evidence type="ECO:0000313" key="2">
    <source>
        <dbReference type="EMBL" id="CAG8620876.1"/>
    </source>
</evidence>
<feature type="transmembrane region" description="Helical" evidence="1">
    <location>
        <begin position="7"/>
        <end position="25"/>
    </location>
</feature>
<feature type="transmembrane region" description="Helical" evidence="1">
    <location>
        <begin position="136"/>
        <end position="153"/>
    </location>
</feature>
<feature type="transmembrane region" description="Helical" evidence="1">
    <location>
        <begin position="58"/>
        <end position="79"/>
    </location>
</feature>
<keyword evidence="3" id="KW-1185">Reference proteome</keyword>
<keyword evidence="1" id="KW-1133">Transmembrane helix</keyword>
<name>A0A9N9GPN0_9GLOM</name>